<dbReference type="KEGG" id="sct:SCAT_0147"/>
<dbReference type="HOGENOM" id="CLU_2958684_0_0_11"/>
<gene>
    <name evidence="2" type="ordered locus">SCATT_01550</name>
</gene>
<keyword evidence="3" id="KW-1185">Reference proteome</keyword>
<evidence type="ECO:0000256" key="1">
    <source>
        <dbReference type="SAM" id="MobiDB-lite"/>
    </source>
</evidence>
<accession>F8JVX4</accession>
<proteinExistence type="predicted"/>
<reference evidence="3" key="1">
    <citation type="submission" date="2011-12" db="EMBL/GenBank/DDBJ databases">
        <title>Complete genome sequence of Streptomyces cattleya strain DSM 46488.</title>
        <authorList>
            <person name="Ou H.-Y."/>
            <person name="Li P."/>
            <person name="Zhao C."/>
            <person name="O'Hagan D."/>
            <person name="Deng Z."/>
        </authorList>
    </citation>
    <scope>NUCLEOTIDE SEQUENCE [LARGE SCALE GENOMIC DNA]</scope>
    <source>
        <strain evidence="3">ATCC 35852 / DSM 46488 / JCM 4925 / NBRC 14057 / NRRL 8057</strain>
    </source>
</reference>
<accession>G8X1J7</accession>
<dbReference type="AlphaFoldDB" id="F8JVX4"/>
<name>F8JVX4_STREN</name>
<evidence type="ECO:0000313" key="3">
    <source>
        <dbReference type="Proteomes" id="UP000007842"/>
    </source>
</evidence>
<protein>
    <submittedName>
        <fullName evidence="2">Uncharacterized protein</fullName>
    </submittedName>
</protein>
<feature type="compositionally biased region" description="Polar residues" evidence="1">
    <location>
        <begin position="49"/>
        <end position="59"/>
    </location>
</feature>
<dbReference type="EMBL" id="CP003219">
    <property type="protein sequence ID" value="AEW92526.1"/>
    <property type="molecule type" value="Genomic_DNA"/>
</dbReference>
<evidence type="ECO:0000313" key="2">
    <source>
        <dbReference type="EMBL" id="AEW92526.1"/>
    </source>
</evidence>
<organism evidence="2 3">
    <name type="scientific">Streptantibioticus cattleyicolor (strain ATCC 35852 / DSM 46488 / JCM 4925 / NBRC 14057 / NRRL 8057)</name>
    <name type="common">Streptomyces cattleya</name>
    <dbReference type="NCBI Taxonomy" id="1003195"/>
    <lineage>
        <taxon>Bacteria</taxon>
        <taxon>Bacillati</taxon>
        <taxon>Actinomycetota</taxon>
        <taxon>Actinomycetes</taxon>
        <taxon>Kitasatosporales</taxon>
        <taxon>Streptomycetaceae</taxon>
        <taxon>Streptantibioticus</taxon>
    </lineage>
</organism>
<sequence>MTSRRRSTVLAMLMCFRITFSPLGVRELATPDAPQHDLPGQTTLRHRLTQTANRSSIRP</sequence>
<feature type="region of interest" description="Disordered" evidence="1">
    <location>
        <begin position="31"/>
        <end position="59"/>
    </location>
</feature>
<dbReference type="Proteomes" id="UP000007842">
    <property type="component" value="Chromosome"/>
</dbReference>
<dbReference type="KEGG" id="scy:SCATT_01550"/>